<evidence type="ECO:0000313" key="2">
    <source>
        <dbReference type="EMBL" id="AUX31040.1"/>
    </source>
</evidence>
<evidence type="ECO:0000313" key="3">
    <source>
        <dbReference type="Proteomes" id="UP000295497"/>
    </source>
</evidence>
<reference evidence="2 3" key="1">
    <citation type="submission" date="2015-09" db="EMBL/GenBank/DDBJ databases">
        <title>Sorangium comparison.</title>
        <authorList>
            <person name="Zaburannyi N."/>
            <person name="Bunk B."/>
            <person name="Overmann J."/>
            <person name="Mueller R."/>
        </authorList>
    </citation>
    <scope>NUCLEOTIDE SEQUENCE [LARGE SCALE GENOMIC DNA]</scope>
    <source>
        <strain evidence="2 3">So ce836</strain>
    </source>
</reference>
<evidence type="ECO:0000256" key="1">
    <source>
        <dbReference type="SAM" id="MobiDB-lite"/>
    </source>
</evidence>
<organism evidence="2 3">
    <name type="scientific">Sorangium cellulosum</name>
    <name type="common">Polyangium cellulosum</name>
    <dbReference type="NCBI Taxonomy" id="56"/>
    <lineage>
        <taxon>Bacteria</taxon>
        <taxon>Pseudomonadati</taxon>
        <taxon>Myxococcota</taxon>
        <taxon>Polyangia</taxon>
        <taxon>Polyangiales</taxon>
        <taxon>Polyangiaceae</taxon>
        <taxon>Sorangium</taxon>
    </lineage>
</organism>
<feature type="compositionally biased region" description="Low complexity" evidence="1">
    <location>
        <begin position="173"/>
        <end position="198"/>
    </location>
</feature>
<dbReference type="Proteomes" id="UP000295497">
    <property type="component" value="Chromosome"/>
</dbReference>
<feature type="compositionally biased region" description="Low complexity" evidence="1">
    <location>
        <begin position="101"/>
        <end position="115"/>
    </location>
</feature>
<proteinExistence type="predicted"/>
<feature type="region of interest" description="Disordered" evidence="1">
    <location>
        <begin position="1"/>
        <end position="41"/>
    </location>
</feature>
<sequence>MSGDPPDTEPSLHPTATHPQEDIGGRGAACGAPVPSATVELSSGRRYEIEAAVAGDRLIVRGKDGEIVLQMEITDAGPVLSFAAPDGERPGARRGPRRGESSVPPRRAASPPLSAIVPLSSGKGQPAEGEAEEPVEVPRAMPLPSIKPPPETELMELDGGNARSGVTLRRPPGEAGAGSAATAPAGAAAPDPAAGQDPPGKRGALPSLSLQQYAALCAESSVGAASSFDRALLRHGIADRDLWKAIDRSWQDRLEREPILTLRWMELTTRYREHLTRR</sequence>
<feature type="region of interest" description="Disordered" evidence="1">
    <location>
        <begin position="76"/>
        <end position="205"/>
    </location>
</feature>
<protein>
    <submittedName>
        <fullName evidence="2">Uncharacterized protein</fullName>
    </submittedName>
</protein>
<gene>
    <name evidence="2" type="ORF">SOCE836_031570</name>
</gene>
<accession>A0A4P2QM14</accession>
<dbReference type="AlphaFoldDB" id="A0A4P2QM14"/>
<name>A0A4P2QM14_SORCE</name>
<dbReference type="RefSeq" id="WP_129574897.1">
    <property type="nucleotide sequence ID" value="NZ_CP012672.1"/>
</dbReference>
<dbReference type="EMBL" id="CP012672">
    <property type="protein sequence ID" value="AUX31040.1"/>
    <property type="molecule type" value="Genomic_DNA"/>
</dbReference>